<dbReference type="RefSeq" id="XP_075109182.1">
    <property type="nucleotide sequence ID" value="XM_075253081.1"/>
</dbReference>
<reference evidence="2" key="2">
    <citation type="submission" date="2025-08" db="UniProtKB">
        <authorList>
            <consortium name="RefSeq"/>
        </authorList>
    </citation>
    <scope>IDENTIFICATION</scope>
    <source>
        <tissue evidence="2">Leaf</tissue>
    </source>
</reference>
<gene>
    <name evidence="2" type="primary">LOC142180973</name>
</gene>
<proteinExistence type="predicted"/>
<sequence>MEFQFPFNLTFLFLFLSFLFLVLSKWKKSKNLSKKLPPGPWKLPILGSVHHLALEGGLPHHALANLAKKYRPDLMHLQLAFRELLKDQEKFKFIEILKEVLALAGGFSVAEIFPSIKMFHLLSGMRGRILSTHKRVDAIVEDVINEHKKNIASGKTGNGALGGEDLVDVLLRLKESGELQIPITNDNIKAVMIVSVLAHLKLFLSRKSWVV</sequence>
<protein>
    <submittedName>
        <fullName evidence="2">Premnaspirodiene oxygenase-like</fullName>
    </submittedName>
</protein>
<organism evidence="1 2">
    <name type="scientific">Nicotiana tabacum</name>
    <name type="common">Common tobacco</name>
    <dbReference type="NCBI Taxonomy" id="4097"/>
    <lineage>
        <taxon>Eukaryota</taxon>
        <taxon>Viridiplantae</taxon>
        <taxon>Streptophyta</taxon>
        <taxon>Embryophyta</taxon>
        <taxon>Tracheophyta</taxon>
        <taxon>Spermatophyta</taxon>
        <taxon>Magnoliopsida</taxon>
        <taxon>eudicotyledons</taxon>
        <taxon>Gunneridae</taxon>
        <taxon>Pentapetalae</taxon>
        <taxon>asterids</taxon>
        <taxon>lamiids</taxon>
        <taxon>Solanales</taxon>
        <taxon>Solanaceae</taxon>
        <taxon>Nicotianoideae</taxon>
        <taxon>Nicotianeae</taxon>
        <taxon>Nicotiana</taxon>
    </lineage>
</organism>
<dbReference type="Proteomes" id="UP000790787">
    <property type="component" value="Chromosome 5"/>
</dbReference>
<accession>A0AC58UI59</accession>
<evidence type="ECO:0000313" key="1">
    <source>
        <dbReference type="Proteomes" id="UP000790787"/>
    </source>
</evidence>
<keyword evidence="1" id="KW-1185">Reference proteome</keyword>
<reference evidence="1" key="1">
    <citation type="journal article" date="2014" name="Nat. Commun.">
        <title>The tobacco genome sequence and its comparison with those of tomato and potato.</title>
        <authorList>
            <person name="Sierro N."/>
            <person name="Battey J.N."/>
            <person name="Ouadi S."/>
            <person name="Bakaher N."/>
            <person name="Bovet L."/>
            <person name="Willig A."/>
            <person name="Goepfert S."/>
            <person name="Peitsch M.C."/>
            <person name="Ivanov N.V."/>
        </authorList>
    </citation>
    <scope>NUCLEOTIDE SEQUENCE [LARGE SCALE GENOMIC DNA]</scope>
</reference>
<name>A0AC58UI59_TOBAC</name>
<evidence type="ECO:0000313" key="2">
    <source>
        <dbReference type="RefSeq" id="XP_075109182.1"/>
    </source>
</evidence>